<dbReference type="EMBL" id="JABKKF010000002">
    <property type="protein sequence ID" value="NPD91377.1"/>
    <property type="molecule type" value="Genomic_DNA"/>
</dbReference>
<proteinExistence type="predicted"/>
<dbReference type="Proteomes" id="UP000714420">
    <property type="component" value="Unassembled WGS sequence"/>
</dbReference>
<evidence type="ECO:0000313" key="3">
    <source>
        <dbReference type="Proteomes" id="UP000714420"/>
    </source>
</evidence>
<gene>
    <name evidence="2" type="ORF">HPS56_03260</name>
</gene>
<dbReference type="InterPro" id="IPR015925">
    <property type="entry name" value="Ryanodine_IP3_receptor"/>
</dbReference>
<comment type="caution">
    <text evidence="2">The sequence shown here is derived from an EMBL/GenBank/DDBJ whole genome shotgun (WGS) entry which is preliminary data.</text>
</comment>
<keyword evidence="2" id="KW-0675">Receptor</keyword>
<dbReference type="InterPro" id="IPR003032">
    <property type="entry name" value="Ryanodine_rcpt"/>
</dbReference>
<evidence type="ECO:0000313" key="2">
    <source>
        <dbReference type="EMBL" id="NPD91377.1"/>
    </source>
</evidence>
<dbReference type="Gene3D" id="6.20.350.10">
    <property type="match status" value="1"/>
</dbReference>
<dbReference type="PANTHER" id="PTHR46399:SF8">
    <property type="entry name" value="B30.2_SPRY DOMAIN-CONTAINING PROTEIN"/>
    <property type="match status" value="1"/>
</dbReference>
<protein>
    <submittedName>
        <fullName evidence="2">Ryanodine receptor Ryr</fullName>
    </submittedName>
</protein>
<reference evidence="2 3" key="1">
    <citation type="submission" date="2020-05" db="EMBL/GenBank/DDBJ databases">
        <title>Distinct polysaccharide utilization as determinants for interspecies competition between intestinal Prevotella spp.</title>
        <authorList>
            <person name="Galvez E.J.C."/>
            <person name="Iljazovic A."/>
            <person name="Strowig T."/>
        </authorList>
    </citation>
    <scope>NUCLEOTIDE SEQUENCE [LARGE SCALE GENOMIC DNA]</scope>
    <source>
        <strain evidence="2 3">PMUR</strain>
    </source>
</reference>
<dbReference type="PANTHER" id="PTHR46399">
    <property type="entry name" value="B30.2/SPRY DOMAIN-CONTAINING PROTEIN"/>
    <property type="match status" value="1"/>
</dbReference>
<dbReference type="RefSeq" id="WP_172273760.1">
    <property type="nucleotide sequence ID" value="NZ_CASGMU010000002.1"/>
</dbReference>
<keyword evidence="3" id="KW-1185">Reference proteome</keyword>
<feature type="domain" description="Ryanodine receptor Ryr" evidence="1">
    <location>
        <begin position="6"/>
        <end position="94"/>
    </location>
</feature>
<name>A0ABX2AM98_9BACT</name>
<dbReference type="Pfam" id="PF02026">
    <property type="entry name" value="RyR"/>
    <property type="match status" value="1"/>
</dbReference>
<organism evidence="2 3">
    <name type="scientific">Xylanibacter muris</name>
    <dbReference type="NCBI Taxonomy" id="2736290"/>
    <lineage>
        <taxon>Bacteria</taxon>
        <taxon>Pseudomonadati</taxon>
        <taxon>Bacteroidota</taxon>
        <taxon>Bacteroidia</taxon>
        <taxon>Bacteroidales</taxon>
        <taxon>Prevotellaceae</taxon>
        <taxon>Xylanibacter</taxon>
    </lineage>
</organism>
<sequence length="98" mass="11572">MNKNNYIPLPIDTKDVVLPKELASLAEEIAKNVHEVWSENRIKDGWTYGEERDDTKKHHPCLVPYEELTETEKEYDRKTSQETLKLIMKLGFKIIKKE</sequence>
<accession>A0ABX2AM98</accession>
<evidence type="ECO:0000259" key="1">
    <source>
        <dbReference type="Pfam" id="PF02026"/>
    </source>
</evidence>